<dbReference type="Proteomes" id="UP001629249">
    <property type="component" value="Unassembled WGS sequence"/>
</dbReference>
<dbReference type="RefSeq" id="WP_408336411.1">
    <property type="nucleotide sequence ID" value="NZ_JAQQFH010000076.1"/>
</dbReference>
<proteinExistence type="predicted"/>
<keyword evidence="1" id="KW-0472">Membrane</keyword>
<accession>A0ABW9A1L9</accession>
<dbReference type="EMBL" id="JAQQFN010000065">
    <property type="protein sequence ID" value="MFL9889164.1"/>
    <property type="molecule type" value="Genomic_DNA"/>
</dbReference>
<sequence length="72" mass="7927">MKNIIQGLVVFCFVVFGAAFSYTRVHDTAKECAQGICGIHLVMSTAAWVLGALSVLVLVAIIAVWWLKPRYE</sequence>
<evidence type="ECO:0000313" key="3">
    <source>
        <dbReference type="Proteomes" id="UP001629249"/>
    </source>
</evidence>
<gene>
    <name evidence="2" type="ORF">PQR66_39515</name>
</gene>
<name>A0ABW9A1L9_9BURK</name>
<evidence type="ECO:0000313" key="2">
    <source>
        <dbReference type="EMBL" id="MFL9889164.1"/>
    </source>
</evidence>
<protein>
    <submittedName>
        <fullName evidence="2">Uncharacterized protein</fullName>
    </submittedName>
</protein>
<evidence type="ECO:0000256" key="1">
    <source>
        <dbReference type="SAM" id="Phobius"/>
    </source>
</evidence>
<reference evidence="2 3" key="1">
    <citation type="journal article" date="2024" name="Chem. Sci.">
        <title>Discovery of megapolipeptins by genome mining of a Burkholderiales bacteria collection.</title>
        <authorList>
            <person name="Paulo B.S."/>
            <person name="Recchia M.J.J."/>
            <person name="Lee S."/>
            <person name="Fergusson C.H."/>
            <person name="Romanowski S.B."/>
            <person name="Hernandez A."/>
            <person name="Krull N."/>
            <person name="Liu D.Y."/>
            <person name="Cavanagh H."/>
            <person name="Bos A."/>
            <person name="Gray C.A."/>
            <person name="Murphy B.T."/>
            <person name="Linington R.G."/>
            <person name="Eustaquio A.S."/>
        </authorList>
    </citation>
    <scope>NUCLEOTIDE SEQUENCE [LARGE SCALE GENOMIC DNA]</scope>
    <source>
        <strain evidence="2 3">RL16-012-BIC-B</strain>
    </source>
</reference>
<comment type="caution">
    <text evidence="2">The sequence shown here is derived from an EMBL/GenBank/DDBJ whole genome shotgun (WGS) entry which is preliminary data.</text>
</comment>
<organism evidence="2 3">
    <name type="scientific">Paraburkholderia agricolaris</name>
    <dbReference type="NCBI Taxonomy" id="2152888"/>
    <lineage>
        <taxon>Bacteria</taxon>
        <taxon>Pseudomonadati</taxon>
        <taxon>Pseudomonadota</taxon>
        <taxon>Betaproteobacteria</taxon>
        <taxon>Burkholderiales</taxon>
        <taxon>Burkholderiaceae</taxon>
        <taxon>Paraburkholderia</taxon>
    </lineage>
</organism>
<keyword evidence="3" id="KW-1185">Reference proteome</keyword>
<keyword evidence="1" id="KW-1133">Transmembrane helix</keyword>
<feature type="transmembrane region" description="Helical" evidence="1">
    <location>
        <begin position="45"/>
        <end position="67"/>
    </location>
</feature>
<keyword evidence="1" id="KW-0812">Transmembrane</keyword>